<reference evidence="1 2" key="1">
    <citation type="submission" date="2020-04" db="EMBL/GenBank/DDBJ databases">
        <title>Thermobifida alba genome sequencing and assembly.</title>
        <authorList>
            <person name="Luzics S."/>
            <person name="Horvath B."/>
            <person name="Nagy I."/>
            <person name="Toth A."/>
            <person name="Nagy I."/>
            <person name="Kukolya J."/>
        </authorList>
    </citation>
    <scope>NUCLEOTIDE SEQUENCE [LARGE SCALE GENOMIC DNA]</scope>
    <source>
        <strain evidence="1 2">DSM 43795</strain>
    </source>
</reference>
<dbReference type="Proteomes" id="UP000832041">
    <property type="component" value="Chromosome"/>
</dbReference>
<keyword evidence="2" id="KW-1185">Reference proteome</keyword>
<accession>A0ABY4KZ24</accession>
<dbReference type="EMBL" id="CP051627">
    <property type="protein sequence ID" value="UPT20682.1"/>
    <property type="molecule type" value="Genomic_DNA"/>
</dbReference>
<sequence length="153" mass="16677">MDGSELVAAGTTALVQSMTSTTWETVRQRMAALFGHNRQTVEAELQQTRDELTSNESTPAEVENEWRPKLRRLLKHNPEAARELRKILADLDSVSGPVVNTVGDVSGTVVQAHSISGGVRTIVYHGDHIDQRGARARGNVIGVQHHHEPGGKS</sequence>
<protein>
    <submittedName>
        <fullName evidence="1">Uncharacterized protein</fullName>
    </submittedName>
</protein>
<evidence type="ECO:0000313" key="2">
    <source>
        <dbReference type="Proteomes" id="UP000832041"/>
    </source>
</evidence>
<name>A0ABY4KZ24_THEAE</name>
<proteinExistence type="predicted"/>
<evidence type="ECO:0000313" key="1">
    <source>
        <dbReference type="EMBL" id="UPT20682.1"/>
    </source>
</evidence>
<gene>
    <name evidence="1" type="ORF">FOF52_06655</name>
</gene>
<organism evidence="1 2">
    <name type="scientific">Thermobifida alba</name>
    <name type="common">Thermomonospora alba</name>
    <dbReference type="NCBI Taxonomy" id="53522"/>
    <lineage>
        <taxon>Bacteria</taxon>
        <taxon>Bacillati</taxon>
        <taxon>Actinomycetota</taxon>
        <taxon>Actinomycetes</taxon>
        <taxon>Streptosporangiales</taxon>
        <taxon>Nocardiopsidaceae</taxon>
        <taxon>Thermobifida</taxon>
    </lineage>
</organism>
<dbReference type="RefSeq" id="WP_248592966.1">
    <property type="nucleotide sequence ID" value="NZ_BAABEB010000012.1"/>
</dbReference>